<feature type="domain" description="Flagellar hook-associated protein FlgK helical" evidence="8">
    <location>
        <begin position="84"/>
        <end position="320"/>
    </location>
</feature>
<dbReference type="Proteomes" id="UP000633814">
    <property type="component" value="Unassembled WGS sequence"/>
</dbReference>
<dbReference type="PANTHER" id="PTHR30033">
    <property type="entry name" value="FLAGELLAR HOOK-ASSOCIATED PROTEIN 1"/>
    <property type="match status" value="1"/>
</dbReference>
<dbReference type="InterPro" id="IPR002371">
    <property type="entry name" value="FlgK"/>
</dbReference>
<keyword evidence="6" id="KW-0975">Bacterial flagellum</keyword>
<dbReference type="NCBIfam" id="TIGR02492">
    <property type="entry name" value="flgK_ends"/>
    <property type="match status" value="1"/>
</dbReference>
<dbReference type="PROSITE" id="PS00588">
    <property type="entry name" value="FLAGELLA_BB_ROD"/>
    <property type="match status" value="1"/>
</dbReference>
<dbReference type="EMBL" id="JAEINI020000010">
    <property type="protein sequence ID" value="MCB5227740.1"/>
    <property type="molecule type" value="Genomic_DNA"/>
</dbReference>
<dbReference type="SUPFAM" id="SSF64518">
    <property type="entry name" value="Phase 1 flagellin"/>
    <property type="match status" value="2"/>
</dbReference>
<feature type="domain" description="Flagellar basal-body/hook protein C-terminal" evidence="7">
    <location>
        <begin position="646"/>
        <end position="684"/>
    </location>
</feature>
<keyword evidence="5" id="KW-0964">Secreted</keyword>
<evidence type="ECO:0000313" key="9">
    <source>
        <dbReference type="EMBL" id="MCB5227740.1"/>
    </source>
</evidence>
<keyword evidence="9" id="KW-0966">Cell projection</keyword>
<evidence type="ECO:0000259" key="7">
    <source>
        <dbReference type="Pfam" id="PF06429"/>
    </source>
</evidence>
<keyword evidence="9" id="KW-0282">Flagellum</keyword>
<evidence type="ECO:0000256" key="2">
    <source>
        <dbReference type="ARBA" id="ARBA00004613"/>
    </source>
</evidence>
<evidence type="ECO:0000256" key="4">
    <source>
        <dbReference type="ARBA" id="ARBA00016244"/>
    </source>
</evidence>
<dbReference type="RefSeq" id="WP_226751803.1">
    <property type="nucleotide sequence ID" value="NZ_JAEINI020000010.1"/>
</dbReference>
<comment type="similarity">
    <text evidence="3">Belongs to the flagella basal body rod proteins family.</text>
</comment>
<evidence type="ECO:0000256" key="3">
    <source>
        <dbReference type="ARBA" id="ARBA00009677"/>
    </source>
</evidence>
<comment type="subcellular location">
    <subcellularLocation>
        <location evidence="1">Bacterial flagellum</location>
    </subcellularLocation>
    <subcellularLocation>
        <location evidence="2">Secreted</location>
    </subcellularLocation>
</comment>
<organism evidence="9 10">
    <name type="scientific">Alishewanella maricola</name>
    <dbReference type="NCBI Taxonomy" id="2795740"/>
    <lineage>
        <taxon>Bacteria</taxon>
        <taxon>Pseudomonadati</taxon>
        <taxon>Pseudomonadota</taxon>
        <taxon>Gammaproteobacteria</taxon>
        <taxon>Alteromonadales</taxon>
        <taxon>Alteromonadaceae</taxon>
        <taxon>Alishewanella</taxon>
    </lineage>
</organism>
<dbReference type="Pfam" id="PF22638">
    <property type="entry name" value="FlgK_D1"/>
    <property type="match status" value="1"/>
</dbReference>
<dbReference type="PRINTS" id="PR01005">
    <property type="entry name" value="FLGHOOKAP1"/>
</dbReference>
<evidence type="ECO:0000256" key="6">
    <source>
        <dbReference type="ARBA" id="ARBA00023143"/>
    </source>
</evidence>
<evidence type="ECO:0000259" key="8">
    <source>
        <dbReference type="Pfam" id="PF22638"/>
    </source>
</evidence>
<evidence type="ECO:0000256" key="5">
    <source>
        <dbReference type="ARBA" id="ARBA00022525"/>
    </source>
</evidence>
<proteinExistence type="inferred from homology"/>
<gene>
    <name evidence="9" type="primary">flgK</name>
    <name evidence="9" type="ORF">JAO78_013055</name>
</gene>
<evidence type="ECO:0000256" key="1">
    <source>
        <dbReference type="ARBA" id="ARBA00004365"/>
    </source>
</evidence>
<sequence>MSLLNIGRTAVLSSNTLLNTTGNNIANINTPGYVRQRTEFVSQQFGLGVGQGTTERLVSEFSQKQLRRDTTSAAYSSQYLSEASRVDALFSNAANSISTGMNNLFQQIQTANNDPTQLSNRQLVLGTSQSLIDQFSNMSTLLSDQEQFLNQQLDVYVKDVNDFVSQIAAYNVEIVNYGSSAGRPVPLDLLDKRDAAILKLAEFVDIQTVDAKSGEKLVFMGTGQSLVVERGQFNLLSMRGDPDPNDREILLTLRENADAKVALSAQGIGGKMGALTDYRLQVLNPTQQQLGQLGLTLADSMNQQNKLGLTLNGTIGQNLFTLPSSKGLAFKSNSANSSVIVEIEPGKANQLPPNNFLVKIVDATTATVTALDEMGQPYLDSNGQPDLTKVKTLTSATGFPSVTPFTADDANGDLFGLKLTISGVAGDEFILKPLSSAARELQMATSRAEDVALSGPIRGEYLISNLGNGRVEGVTVFNTNPADSAFLSNGLRDGPYTVTYQGFNSVAGEHIFEIADNTGVIGESRFTTNNFNNMFENSTSVPNLKEQLGFDFSLTGIPKPGDIFTLDFNTNGYNDNRNGLAMSALQNESLVRRSPDQQSSAVNLYSFNQSYGIMVGNIGERTRQARTADEANTAILEQTTLWYESLSGVNLDEEAADLIRFQQSYAAAAKIIATSQEIFDTLLQSVR</sequence>
<reference evidence="9 10" key="1">
    <citation type="submission" date="2021-10" db="EMBL/GenBank/DDBJ databases">
        <title>Alishewanella koreense sp. nov. isolated from seawater of southwestern coast in South Korea and the proposal for the reclassification of Rheinheimera perlucida and Rheinheimera tuosuensis as Arsukibacterium perlucida and Arsukibacterium tuosuensis.</title>
        <authorList>
            <person name="Kim K.H."/>
            <person name="Ruan W."/>
            <person name="Kim K.R."/>
            <person name="Baek J.H."/>
            <person name="Jeon C.O."/>
        </authorList>
    </citation>
    <scope>NUCLEOTIDE SEQUENCE [LARGE SCALE GENOMIC DNA]</scope>
    <source>
        <strain evidence="9 10">16-MA</strain>
    </source>
</reference>
<dbReference type="Pfam" id="PF06429">
    <property type="entry name" value="Flg_bbr_C"/>
    <property type="match status" value="1"/>
</dbReference>
<keyword evidence="9" id="KW-0969">Cilium</keyword>
<dbReference type="PANTHER" id="PTHR30033:SF1">
    <property type="entry name" value="FLAGELLAR HOOK-ASSOCIATED PROTEIN 1"/>
    <property type="match status" value="1"/>
</dbReference>
<dbReference type="InterPro" id="IPR053927">
    <property type="entry name" value="FlgK_helical"/>
</dbReference>
<dbReference type="InterPro" id="IPR019776">
    <property type="entry name" value="Flagellar_basal_body_rod_CS"/>
</dbReference>
<name>A0ABS8C5Y0_9ALTE</name>
<dbReference type="InterPro" id="IPR010930">
    <property type="entry name" value="Flg_bb/hook_C_dom"/>
</dbReference>
<evidence type="ECO:0000313" key="10">
    <source>
        <dbReference type="Proteomes" id="UP000633814"/>
    </source>
</evidence>
<comment type="caution">
    <text evidence="9">The sequence shown here is derived from an EMBL/GenBank/DDBJ whole genome shotgun (WGS) entry which is preliminary data.</text>
</comment>
<accession>A0ABS8C5Y0</accession>
<protein>
    <recommendedName>
        <fullName evidence="4">Flagellar hook-associated protein 1</fullName>
    </recommendedName>
</protein>
<keyword evidence="10" id="KW-1185">Reference proteome</keyword>